<dbReference type="Gene3D" id="3.40.50.720">
    <property type="entry name" value="NAD(P)-binding Rossmann-like Domain"/>
    <property type="match status" value="1"/>
</dbReference>
<dbReference type="GO" id="GO:0016491">
    <property type="term" value="F:oxidoreductase activity"/>
    <property type="evidence" value="ECO:0007669"/>
    <property type="project" value="UniProtKB-KW"/>
</dbReference>
<dbReference type="AlphaFoldDB" id="A0AAN4YGP4"/>
<keyword evidence="2" id="KW-0521">NADP</keyword>
<proteinExistence type="inferred from homology"/>
<name>A0AAN4YGP4_ASPOZ</name>
<evidence type="ECO:0000256" key="2">
    <source>
        <dbReference type="ARBA" id="ARBA00022857"/>
    </source>
</evidence>
<dbReference type="PANTHER" id="PTHR43544">
    <property type="entry name" value="SHORT-CHAIN DEHYDROGENASE/REDUCTASE"/>
    <property type="match status" value="1"/>
</dbReference>
<sequence>MHYWDDKYDKDSAHYLAREDTTVIAAIRDVSAENTEELRALQKGPGSQLILVSLSLDIPSSATEAISEIQTQHNIEHIDIVLSNAGICNHWGPVVDMTDADVLSHFDVNALGPLRLFRATAPLLQNASQPKFVYTSTLMASFGEMERLPSLATAYGMSKVAGNYLVRKIDAEHKHLSALSVDPGLVQTDMGSRSAQSIGLEKAPLTVQESVQGIIKQVCIKHNSSSSFLNGRADFFQDQRGTKVNYIWQVC</sequence>
<reference evidence="4" key="1">
    <citation type="submission" date="2023-04" db="EMBL/GenBank/DDBJ databases">
        <title>Aspergillus oryzae NBRC 4228.</title>
        <authorList>
            <person name="Ichikawa N."/>
            <person name="Sato H."/>
            <person name="Tonouchi N."/>
        </authorList>
    </citation>
    <scope>NUCLEOTIDE SEQUENCE</scope>
    <source>
        <strain evidence="4">NBRC 4228</strain>
    </source>
</reference>
<evidence type="ECO:0000256" key="3">
    <source>
        <dbReference type="ARBA" id="ARBA00023002"/>
    </source>
</evidence>
<dbReference type="Pfam" id="PF00106">
    <property type="entry name" value="adh_short"/>
    <property type="match status" value="1"/>
</dbReference>
<dbReference type="InterPro" id="IPR036291">
    <property type="entry name" value="NAD(P)-bd_dom_sf"/>
</dbReference>
<comment type="similarity">
    <text evidence="1">Belongs to the short-chain dehydrogenases/reductases (SDR) family.</text>
</comment>
<dbReference type="PANTHER" id="PTHR43544:SF7">
    <property type="entry name" value="NADB-LER2"/>
    <property type="match status" value="1"/>
</dbReference>
<dbReference type="GO" id="GO:0005737">
    <property type="term" value="C:cytoplasm"/>
    <property type="evidence" value="ECO:0007669"/>
    <property type="project" value="TreeGrafter"/>
</dbReference>
<evidence type="ECO:0000313" key="4">
    <source>
        <dbReference type="EMBL" id="GMG26997.1"/>
    </source>
</evidence>
<dbReference type="Proteomes" id="UP001165205">
    <property type="component" value="Unassembled WGS sequence"/>
</dbReference>
<gene>
    <name evidence="4" type="ORF">Aory04_000370200</name>
</gene>
<keyword evidence="3" id="KW-0560">Oxidoreductase</keyword>
<dbReference type="InterPro" id="IPR051468">
    <property type="entry name" value="Fungal_SecMetab_SDRs"/>
</dbReference>
<protein>
    <submittedName>
        <fullName evidence="4">Unnamed protein product</fullName>
    </submittedName>
</protein>
<accession>A0AAN4YGP4</accession>
<evidence type="ECO:0000313" key="5">
    <source>
        <dbReference type="Proteomes" id="UP001165205"/>
    </source>
</evidence>
<dbReference type="InterPro" id="IPR002347">
    <property type="entry name" value="SDR_fam"/>
</dbReference>
<comment type="caution">
    <text evidence="4">The sequence shown here is derived from an EMBL/GenBank/DDBJ whole genome shotgun (WGS) entry which is preliminary data.</text>
</comment>
<dbReference type="SUPFAM" id="SSF51735">
    <property type="entry name" value="NAD(P)-binding Rossmann-fold domains"/>
    <property type="match status" value="1"/>
</dbReference>
<organism evidence="4 5">
    <name type="scientific">Aspergillus oryzae</name>
    <name type="common">Yellow koji mold</name>
    <dbReference type="NCBI Taxonomy" id="5062"/>
    <lineage>
        <taxon>Eukaryota</taxon>
        <taxon>Fungi</taxon>
        <taxon>Dikarya</taxon>
        <taxon>Ascomycota</taxon>
        <taxon>Pezizomycotina</taxon>
        <taxon>Eurotiomycetes</taxon>
        <taxon>Eurotiomycetidae</taxon>
        <taxon>Eurotiales</taxon>
        <taxon>Aspergillaceae</taxon>
        <taxon>Aspergillus</taxon>
        <taxon>Aspergillus subgen. Circumdati</taxon>
    </lineage>
</organism>
<dbReference type="EMBL" id="BSYA01000031">
    <property type="protein sequence ID" value="GMG26997.1"/>
    <property type="molecule type" value="Genomic_DNA"/>
</dbReference>
<evidence type="ECO:0000256" key="1">
    <source>
        <dbReference type="ARBA" id="ARBA00006484"/>
    </source>
</evidence>